<dbReference type="Proteomes" id="UP001239083">
    <property type="component" value="Unassembled WGS sequence"/>
</dbReference>
<feature type="compositionally biased region" description="Basic and acidic residues" evidence="1">
    <location>
        <begin position="150"/>
        <end position="160"/>
    </location>
</feature>
<keyword evidence="3" id="KW-1185">Reference proteome</keyword>
<organism evidence="2 3">
    <name type="scientific">Agromyces ramosus</name>
    <dbReference type="NCBI Taxonomy" id="33879"/>
    <lineage>
        <taxon>Bacteria</taxon>
        <taxon>Bacillati</taxon>
        <taxon>Actinomycetota</taxon>
        <taxon>Actinomycetes</taxon>
        <taxon>Micrococcales</taxon>
        <taxon>Microbacteriaceae</taxon>
        <taxon>Agromyces</taxon>
    </lineage>
</organism>
<dbReference type="RefSeq" id="WP_307038655.1">
    <property type="nucleotide sequence ID" value="NZ_JAUSYY010000001.1"/>
</dbReference>
<evidence type="ECO:0008006" key="4">
    <source>
        <dbReference type="Google" id="ProtNLM"/>
    </source>
</evidence>
<feature type="region of interest" description="Disordered" evidence="1">
    <location>
        <begin position="150"/>
        <end position="188"/>
    </location>
</feature>
<name>A0ABU0R3K6_9MICO</name>
<dbReference type="EMBL" id="JAUSYY010000001">
    <property type="protein sequence ID" value="MDQ0892670.1"/>
    <property type="molecule type" value="Genomic_DNA"/>
</dbReference>
<proteinExistence type="predicted"/>
<gene>
    <name evidence="2" type="ORF">QFZ26_000225</name>
</gene>
<evidence type="ECO:0000313" key="2">
    <source>
        <dbReference type="EMBL" id="MDQ0892670.1"/>
    </source>
</evidence>
<dbReference type="InterPro" id="IPR003772">
    <property type="entry name" value="YceD"/>
</dbReference>
<dbReference type="Pfam" id="PF02620">
    <property type="entry name" value="YceD"/>
    <property type="match status" value="1"/>
</dbReference>
<sequence length="188" mass="20540">MATKHSPLNLNVRDLINRPGEMREEQFTVDVAEQMGEGLVAVRSGAALDVDARLESVHEGILVTTEVDAVAEGECGRCLIDIALPVEVEFQELFGYHSGEAIEYEVQDDHVDLESLIRDAVVLALPFQPVCRPDCPGLDPETGLRLADHPELVTPEHSDPRWAALTGFQASEDSGPDAESGADQQRER</sequence>
<comment type="caution">
    <text evidence="2">The sequence shown here is derived from an EMBL/GenBank/DDBJ whole genome shotgun (WGS) entry which is preliminary data.</text>
</comment>
<accession>A0ABU0R3K6</accession>
<protein>
    <recommendedName>
        <fullName evidence="4">DUF177 domain-containing protein</fullName>
    </recommendedName>
</protein>
<evidence type="ECO:0000313" key="3">
    <source>
        <dbReference type="Proteomes" id="UP001239083"/>
    </source>
</evidence>
<evidence type="ECO:0000256" key="1">
    <source>
        <dbReference type="SAM" id="MobiDB-lite"/>
    </source>
</evidence>
<reference evidence="2 3" key="1">
    <citation type="submission" date="2023-07" db="EMBL/GenBank/DDBJ databases">
        <title>Comparative genomics of wheat-associated soil bacteria to identify genetic determinants of phenazine resistance.</title>
        <authorList>
            <person name="Mouncey N."/>
        </authorList>
    </citation>
    <scope>NUCLEOTIDE SEQUENCE [LARGE SCALE GENOMIC DNA]</scope>
    <source>
        <strain evidence="2 3">V3I3</strain>
    </source>
</reference>